<feature type="transmembrane region" description="Helical" evidence="1">
    <location>
        <begin position="456"/>
        <end position="479"/>
    </location>
</feature>
<dbReference type="SMART" id="SM00248">
    <property type="entry name" value="ANK"/>
    <property type="match status" value="4"/>
</dbReference>
<protein>
    <recommendedName>
        <fullName evidence="2">PGG domain-containing protein</fullName>
    </recommendedName>
</protein>
<evidence type="ECO:0000256" key="1">
    <source>
        <dbReference type="SAM" id="Phobius"/>
    </source>
</evidence>
<reference evidence="3 4" key="1">
    <citation type="submission" date="2019-06" db="EMBL/GenBank/DDBJ databases">
        <title>A chromosomal-level reference genome of Carpinus fangiana (Coryloideae, Betulaceae).</title>
        <authorList>
            <person name="Yang X."/>
            <person name="Wang Z."/>
            <person name="Zhang L."/>
            <person name="Hao G."/>
            <person name="Liu J."/>
            <person name="Yang Y."/>
        </authorList>
    </citation>
    <scope>NUCLEOTIDE SEQUENCE [LARGE SCALE GENOMIC DNA]</scope>
    <source>
        <strain evidence="3">Cfa_2016G</strain>
        <tissue evidence="3">Leaf</tissue>
    </source>
</reference>
<sequence>MSTAQVDIVVEPSLKSPHHHFPDDQVERPTFKMHRKRREECRALCLGAIQGNWETAKSFLSKDRGMLGAKLTKGADTVIHIAVTAKCITFVKELLDFMTVEEAAILNRYQDTALCIAAVAGMMEIAELLVAKNNEMPMIRGTGGLIPLGMAAEHGHQEMAQYLYYKTDFSRLNRSEWIRLFFISLSNDLYDIASKILDQDRTIACERDEHQKTALHVLAQKATDIPSSYFQGFYKQASMPRAAHELLESIWEQVLQRSDDEISELIKKPSGVLFDAAVSGNAEFLAVLLCKYPDLLWEVDENGRSVFHVAIMYRQEHIFNLIYNIGTMKDYIEGNTDKDGNNMLHLVGMLPDVGRLGAPRANLQMQRELLWYKEVEKLVRPSHRHMKNSAGKTPKQIFNDTHKHLLKVGKETMKETSDSCMIVATLISTMVFAAALTVPGASSNITNTPFFSKDQWFTIFIVSNAVSLFTSAASIVLLLSLLTSSYAESEFVTSLHARLMFGLTTLFFGITTMVLAFIAAIFLIFDYKLVWVPYLLASLASAPVILFLGLHFNLWADLIRSYYWSKFLFQPSKYKIFELEF</sequence>
<dbReference type="Proteomes" id="UP000327013">
    <property type="component" value="Chromosome 1"/>
</dbReference>
<gene>
    <name evidence="3" type="ORF">FH972_000699</name>
</gene>
<accession>A0A5N6QC54</accession>
<name>A0A5N6QC54_9ROSI</name>
<dbReference type="InterPro" id="IPR026961">
    <property type="entry name" value="PGG_dom"/>
</dbReference>
<keyword evidence="1" id="KW-1133">Transmembrane helix</keyword>
<dbReference type="AlphaFoldDB" id="A0A5N6QC54"/>
<feature type="transmembrane region" description="Helical" evidence="1">
    <location>
        <begin position="499"/>
        <end position="525"/>
    </location>
</feature>
<dbReference type="Pfam" id="PF13962">
    <property type="entry name" value="PGG"/>
    <property type="match status" value="1"/>
</dbReference>
<dbReference type="OrthoDB" id="1921232at2759"/>
<keyword evidence="1" id="KW-0472">Membrane</keyword>
<feature type="transmembrane region" description="Helical" evidence="1">
    <location>
        <begin position="419"/>
        <end position="436"/>
    </location>
</feature>
<dbReference type="SUPFAM" id="SSF48403">
    <property type="entry name" value="Ankyrin repeat"/>
    <property type="match status" value="1"/>
</dbReference>
<dbReference type="EMBL" id="CM017321">
    <property type="protein sequence ID" value="KAE7995944.1"/>
    <property type="molecule type" value="Genomic_DNA"/>
</dbReference>
<proteinExistence type="predicted"/>
<keyword evidence="1" id="KW-0812">Transmembrane</keyword>
<dbReference type="Pfam" id="PF12796">
    <property type="entry name" value="Ank_2"/>
    <property type="match status" value="1"/>
</dbReference>
<dbReference type="GO" id="GO:0016020">
    <property type="term" value="C:membrane"/>
    <property type="evidence" value="ECO:0007669"/>
    <property type="project" value="TreeGrafter"/>
</dbReference>
<dbReference type="PANTHER" id="PTHR24177">
    <property type="entry name" value="CASKIN"/>
    <property type="match status" value="1"/>
</dbReference>
<dbReference type="InterPro" id="IPR036770">
    <property type="entry name" value="Ankyrin_rpt-contain_sf"/>
</dbReference>
<feature type="transmembrane region" description="Helical" evidence="1">
    <location>
        <begin position="531"/>
        <end position="556"/>
    </location>
</feature>
<dbReference type="PANTHER" id="PTHR24177:SF446">
    <property type="entry name" value="ANKYRIN REPEAT-CONTAINING PROTEIN NPR4-LIKE"/>
    <property type="match status" value="1"/>
</dbReference>
<keyword evidence="4" id="KW-1185">Reference proteome</keyword>
<dbReference type="Gene3D" id="1.25.40.20">
    <property type="entry name" value="Ankyrin repeat-containing domain"/>
    <property type="match status" value="2"/>
</dbReference>
<evidence type="ECO:0000313" key="3">
    <source>
        <dbReference type="EMBL" id="KAE7995944.1"/>
    </source>
</evidence>
<organism evidence="3 4">
    <name type="scientific">Carpinus fangiana</name>
    <dbReference type="NCBI Taxonomy" id="176857"/>
    <lineage>
        <taxon>Eukaryota</taxon>
        <taxon>Viridiplantae</taxon>
        <taxon>Streptophyta</taxon>
        <taxon>Embryophyta</taxon>
        <taxon>Tracheophyta</taxon>
        <taxon>Spermatophyta</taxon>
        <taxon>Magnoliopsida</taxon>
        <taxon>eudicotyledons</taxon>
        <taxon>Gunneridae</taxon>
        <taxon>Pentapetalae</taxon>
        <taxon>rosids</taxon>
        <taxon>fabids</taxon>
        <taxon>Fagales</taxon>
        <taxon>Betulaceae</taxon>
        <taxon>Carpinus</taxon>
    </lineage>
</organism>
<feature type="domain" description="PGG" evidence="2">
    <location>
        <begin position="411"/>
        <end position="523"/>
    </location>
</feature>
<evidence type="ECO:0000259" key="2">
    <source>
        <dbReference type="Pfam" id="PF13962"/>
    </source>
</evidence>
<dbReference type="InterPro" id="IPR002110">
    <property type="entry name" value="Ankyrin_rpt"/>
</dbReference>
<evidence type="ECO:0000313" key="4">
    <source>
        <dbReference type="Proteomes" id="UP000327013"/>
    </source>
</evidence>